<organism evidence="9 10">
    <name type="scientific">Pythium oligandrum</name>
    <name type="common">Mycoparasitic fungus</name>
    <dbReference type="NCBI Taxonomy" id="41045"/>
    <lineage>
        <taxon>Eukaryota</taxon>
        <taxon>Sar</taxon>
        <taxon>Stramenopiles</taxon>
        <taxon>Oomycota</taxon>
        <taxon>Peronosporomycetes</taxon>
        <taxon>Pythiales</taxon>
        <taxon>Pythiaceae</taxon>
        <taxon>Pythium</taxon>
    </lineage>
</organism>
<proteinExistence type="predicted"/>
<dbReference type="NCBIfam" id="TIGR01557">
    <property type="entry name" value="myb_SHAQKYF"/>
    <property type="match status" value="1"/>
</dbReference>
<evidence type="ECO:0000313" key="10">
    <source>
        <dbReference type="Proteomes" id="UP000794436"/>
    </source>
</evidence>
<evidence type="ECO:0000313" key="9">
    <source>
        <dbReference type="EMBL" id="TMW65459.1"/>
    </source>
</evidence>
<feature type="domain" description="SANT" evidence="7">
    <location>
        <begin position="43"/>
        <end position="82"/>
    </location>
</feature>
<feature type="compositionally biased region" description="Basic and acidic residues" evidence="5">
    <location>
        <begin position="96"/>
        <end position="105"/>
    </location>
</feature>
<dbReference type="SMART" id="SM00717">
    <property type="entry name" value="SANT"/>
    <property type="match status" value="1"/>
</dbReference>
<dbReference type="InterPro" id="IPR006447">
    <property type="entry name" value="Myb_dom_plants"/>
</dbReference>
<dbReference type="InterPro" id="IPR017884">
    <property type="entry name" value="SANT_dom"/>
</dbReference>
<dbReference type="GO" id="GO:0003677">
    <property type="term" value="F:DNA binding"/>
    <property type="evidence" value="ECO:0007669"/>
    <property type="project" value="UniProtKB-KW"/>
</dbReference>
<dbReference type="AlphaFoldDB" id="A0A8K1FLP3"/>
<evidence type="ECO:0000256" key="5">
    <source>
        <dbReference type="SAM" id="MobiDB-lite"/>
    </source>
</evidence>
<evidence type="ECO:0000259" key="7">
    <source>
        <dbReference type="PROSITE" id="PS51293"/>
    </source>
</evidence>
<reference evidence="9" key="1">
    <citation type="submission" date="2019-03" db="EMBL/GenBank/DDBJ databases">
        <title>Long read genome sequence of the mycoparasitic Pythium oligandrum ATCC 38472 isolated from sugarbeet rhizosphere.</title>
        <authorList>
            <person name="Gaulin E."/>
        </authorList>
    </citation>
    <scope>NUCLEOTIDE SEQUENCE</scope>
    <source>
        <strain evidence="9">ATCC 38472_TT</strain>
    </source>
</reference>
<protein>
    <submittedName>
        <fullName evidence="9">Uncharacterized protein</fullName>
    </submittedName>
</protein>
<keyword evidence="2" id="KW-0238">DNA-binding</keyword>
<dbReference type="InterPro" id="IPR001005">
    <property type="entry name" value="SANT/Myb"/>
</dbReference>
<dbReference type="PROSITE" id="PS51294">
    <property type="entry name" value="HTH_MYB"/>
    <property type="match status" value="1"/>
</dbReference>
<keyword evidence="3" id="KW-0804">Transcription</keyword>
<evidence type="ECO:0000256" key="2">
    <source>
        <dbReference type="ARBA" id="ARBA00023125"/>
    </source>
</evidence>
<dbReference type="SUPFAM" id="SSF46689">
    <property type="entry name" value="Homeodomain-like"/>
    <property type="match status" value="1"/>
</dbReference>
<gene>
    <name evidence="9" type="ORF">Poli38472_008101</name>
</gene>
<dbReference type="CDD" id="cd00167">
    <property type="entry name" value="SANT"/>
    <property type="match status" value="1"/>
</dbReference>
<dbReference type="EMBL" id="SPLM01000037">
    <property type="protein sequence ID" value="TMW65459.1"/>
    <property type="molecule type" value="Genomic_DNA"/>
</dbReference>
<evidence type="ECO:0000256" key="3">
    <source>
        <dbReference type="ARBA" id="ARBA00023163"/>
    </source>
</evidence>
<keyword evidence="1" id="KW-0805">Transcription regulation</keyword>
<feature type="domain" description="HTH myb-type" evidence="8">
    <location>
        <begin position="39"/>
        <end position="95"/>
    </location>
</feature>
<name>A0A8K1FLP3_PYTOL</name>
<dbReference type="OrthoDB" id="126245at2759"/>
<dbReference type="InterPro" id="IPR009057">
    <property type="entry name" value="Homeodomain-like_sf"/>
</dbReference>
<dbReference type="InterPro" id="IPR017930">
    <property type="entry name" value="Myb_dom"/>
</dbReference>
<keyword evidence="4" id="KW-0539">Nucleus</keyword>
<sequence>MTISSRVQRTLFTSSEVIRLPPTVLQQYEERQFKADKRHQPLRRTNIWTREEHERFLQGLEQFPQGPWKQIAELVGTKTTRQTMTHAQKYRQKIERRQRALEHPQTRKRSRAASTATRRAPVLPTHVPTNIDLPLVRVPSVLRSQLPALDPPVNNDELPKLELCEADLADLPMIDLGSPHDITQIFDASVVDPEFDELIESLGPMPVYW</sequence>
<feature type="region of interest" description="Disordered" evidence="5">
    <location>
        <begin position="96"/>
        <end position="125"/>
    </location>
</feature>
<dbReference type="PANTHER" id="PTHR12802:SF155">
    <property type="entry name" value="DEUBIQUITINASE MYSM1"/>
    <property type="match status" value="1"/>
</dbReference>
<evidence type="ECO:0000256" key="4">
    <source>
        <dbReference type="ARBA" id="ARBA00023242"/>
    </source>
</evidence>
<keyword evidence="10" id="KW-1185">Reference proteome</keyword>
<dbReference type="Gene3D" id="1.10.10.60">
    <property type="entry name" value="Homeodomain-like"/>
    <property type="match status" value="1"/>
</dbReference>
<comment type="caution">
    <text evidence="9">The sequence shown here is derived from an EMBL/GenBank/DDBJ whole genome shotgun (WGS) entry which is preliminary data.</text>
</comment>
<dbReference type="PANTHER" id="PTHR12802">
    <property type="entry name" value="SWI/SNF COMPLEX-RELATED"/>
    <property type="match status" value="1"/>
</dbReference>
<evidence type="ECO:0000259" key="8">
    <source>
        <dbReference type="PROSITE" id="PS51294"/>
    </source>
</evidence>
<dbReference type="Pfam" id="PF00249">
    <property type="entry name" value="Myb_DNA-binding"/>
    <property type="match status" value="1"/>
</dbReference>
<dbReference type="PROSITE" id="PS50090">
    <property type="entry name" value="MYB_LIKE"/>
    <property type="match status" value="1"/>
</dbReference>
<evidence type="ECO:0000259" key="6">
    <source>
        <dbReference type="PROSITE" id="PS50090"/>
    </source>
</evidence>
<dbReference type="PROSITE" id="PS51293">
    <property type="entry name" value="SANT"/>
    <property type="match status" value="1"/>
</dbReference>
<accession>A0A8K1FLP3</accession>
<evidence type="ECO:0000256" key="1">
    <source>
        <dbReference type="ARBA" id="ARBA00023015"/>
    </source>
</evidence>
<dbReference type="Proteomes" id="UP000794436">
    <property type="component" value="Unassembled WGS sequence"/>
</dbReference>
<feature type="domain" description="Myb-like" evidence="6">
    <location>
        <begin position="40"/>
        <end position="91"/>
    </location>
</feature>